<feature type="region of interest" description="Disordered" evidence="1">
    <location>
        <begin position="45"/>
        <end position="74"/>
    </location>
</feature>
<dbReference type="EMBL" id="VDEP01000175">
    <property type="protein sequence ID" value="KAA1125772.1"/>
    <property type="molecule type" value="Genomic_DNA"/>
</dbReference>
<keyword evidence="5" id="KW-1185">Reference proteome</keyword>
<gene>
    <name evidence="3" type="ORF">PGT21_021406</name>
    <name evidence="4" type="ORF">PGTUg99_017825</name>
</gene>
<dbReference type="Proteomes" id="UP000324748">
    <property type="component" value="Unassembled WGS sequence"/>
</dbReference>
<keyword evidence="2" id="KW-0732">Signal</keyword>
<name>A0A5B0M3Z6_PUCGR</name>
<evidence type="ECO:0008006" key="7">
    <source>
        <dbReference type="Google" id="ProtNLM"/>
    </source>
</evidence>
<dbReference type="OrthoDB" id="10657997at2759"/>
<evidence type="ECO:0000256" key="1">
    <source>
        <dbReference type="SAM" id="MobiDB-lite"/>
    </source>
</evidence>
<sequence length="596" mass="68906">MRYSCLLRAILIIHSLQMGSFQATGPCEDLDDAVQASARSVPEKISNTAIDSGQGLPTSSSAGKTSDSLKRSSQDLLASGSHPSLLEGFQASTRSKQPRIRTDLERRTEDCYKKTLRNFEIWSSSVSRLNLPDDKEARVKLKMEEVKNAISNLFQKRICELRAQPYQFQATESVLSGDLAASITSRWEAIWLRSIAEIDKTWDFPELMNNNPSESIQFIRKGIDLMMDFFIDLQQLEVVTRTCLSDFLNKEDGSQIVSSYVHNRFHKNRLDVCKLYMNFNLKLSLLEGPATQRMVPLLKILEEDSWKRIEFDFLKDQLETYLNDPVKNSHTDSTEPSMDIFIHYFLALVSPENINFSVETMEDFMEDILYYLKTAINTEIANLLPIETQSLIETKLAHEMIAFIIHYHKDQIAISIMKNKQGTRLYQDIRAIEEAVGLLSSVYHSIYVRVRKYQNLLDHEPAWKPDFLIDNNENRKISIFGVEDEVSDCEYLDDFHQSISSSFSDPIVQNSIQKSLFQYAKYWQTVRFYDLDPLEDLDSQFLCLLEHYQISCQVIVERYEQLFQKGLTREQLNESLETINFHTGCVQFARLHLQLG</sequence>
<feature type="signal peptide" evidence="2">
    <location>
        <begin position="1"/>
        <end position="21"/>
    </location>
</feature>
<organism evidence="3 5">
    <name type="scientific">Puccinia graminis f. sp. tritici</name>
    <dbReference type="NCBI Taxonomy" id="56615"/>
    <lineage>
        <taxon>Eukaryota</taxon>
        <taxon>Fungi</taxon>
        <taxon>Dikarya</taxon>
        <taxon>Basidiomycota</taxon>
        <taxon>Pucciniomycotina</taxon>
        <taxon>Pucciniomycetes</taxon>
        <taxon>Pucciniales</taxon>
        <taxon>Pucciniaceae</taxon>
        <taxon>Puccinia</taxon>
    </lineage>
</organism>
<evidence type="ECO:0000256" key="2">
    <source>
        <dbReference type="SAM" id="SignalP"/>
    </source>
</evidence>
<dbReference type="AlphaFoldDB" id="A0A5B0M3Z6"/>
<feature type="chain" id="PRO_5036366084" description="Exocyst complex component Sec6" evidence="2">
    <location>
        <begin position="22"/>
        <end position="596"/>
    </location>
</feature>
<dbReference type="Proteomes" id="UP000325313">
    <property type="component" value="Unassembled WGS sequence"/>
</dbReference>
<proteinExistence type="predicted"/>
<evidence type="ECO:0000313" key="3">
    <source>
        <dbReference type="EMBL" id="KAA1070700.1"/>
    </source>
</evidence>
<evidence type="ECO:0000313" key="6">
    <source>
        <dbReference type="Proteomes" id="UP000325313"/>
    </source>
</evidence>
<accession>A0A5B0M3Z6</accession>
<feature type="compositionally biased region" description="Polar residues" evidence="1">
    <location>
        <begin position="45"/>
        <end position="66"/>
    </location>
</feature>
<protein>
    <recommendedName>
        <fullName evidence="7">Exocyst complex component Sec6</fullName>
    </recommendedName>
</protein>
<dbReference type="EMBL" id="VSWC01000171">
    <property type="protein sequence ID" value="KAA1070700.1"/>
    <property type="molecule type" value="Genomic_DNA"/>
</dbReference>
<evidence type="ECO:0000313" key="5">
    <source>
        <dbReference type="Proteomes" id="UP000324748"/>
    </source>
</evidence>
<reference evidence="5 6" key="1">
    <citation type="submission" date="2019-05" db="EMBL/GenBank/DDBJ databases">
        <title>Emergence of the Ug99 lineage of the wheat stem rust pathogen through somatic hybridization.</title>
        <authorList>
            <person name="Li F."/>
            <person name="Upadhyaya N.M."/>
            <person name="Sperschneider J."/>
            <person name="Matny O."/>
            <person name="Nguyen-Phuc H."/>
            <person name="Mago R."/>
            <person name="Raley C."/>
            <person name="Miller M.E."/>
            <person name="Silverstein K.A.T."/>
            <person name="Henningsen E."/>
            <person name="Hirsch C.D."/>
            <person name="Visser B."/>
            <person name="Pretorius Z.A."/>
            <person name="Steffenson B.J."/>
            <person name="Schwessinger B."/>
            <person name="Dodds P.N."/>
            <person name="Figueroa M."/>
        </authorList>
    </citation>
    <scope>NUCLEOTIDE SEQUENCE [LARGE SCALE GENOMIC DNA]</scope>
    <source>
        <strain evidence="3">21-0</strain>
        <strain evidence="4 6">Ug99</strain>
    </source>
</reference>
<evidence type="ECO:0000313" key="4">
    <source>
        <dbReference type="EMBL" id="KAA1125772.1"/>
    </source>
</evidence>
<comment type="caution">
    <text evidence="3">The sequence shown here is derived from an EMBL/GenBank/DDBJ whole genome shotgun (WGS) entry which is preliminary data.</text>
</comment>